<dbReference type="Pfam" id="PF23843">
    <property type="entry name" value="DUF7210"/>
    <property type="match status" value="1"/>
</dbReference>
<name>A0A3G9GDW8_9NEIS</name>
<sequence>MAGSTQKERVELLQEHKNAGTTYPAGEELDVSPSTADWLYRNNIAKPATAKQSTPTFTEPEA</sequence>
<evidence type="ECO:0000259" key="2">
    <source>
        <dbReference type="Pfam" id="PF23843"/>
    </source>
</evidence>
<dbReference type="EMBL" id="AP018823">
    <property type="protein sequence ID" value="BBF84441.1"/>
    <property type="molecule type" value="Genomic_DNA"/>
</dbReference>
<dbReference type="AlphaFoldDB" id="A0A3G9GDW8"/>
<feature type="region of interest" description="Disordered" evidence="1">
    <location>
        <begin position="1"/>
        <end position="30"/>
    </location>
</feature>
<evidence type="ECO:0000313" key="3">
    <source>
        <dbReference type="EMBL" id="BBF84441.1"/>
    </source>
</evidence>
<evidence type="ECO:0000313" key="4">
    <source>
        <dbReference type="Proteomes" id="UP000198290"/>
    </source>
</evidence>
<feature type="compositionally biased region" description="Basic and acidic residues" evidence="1">
    <location>
        <begin position="1"/>
        <end position="18"/>
    </location>
</feature>
<evidence type="ECO:0000256" key="1">
    <source>
        <dbReference type="SAM" id="MobiDB-lite"/>
    </source>
</evidence>
<dbReference type="OrthoDB" id="8598108at2"/>
<dbReference type="RefSeq" id="WP_089086426.1">
    <property type="nucleotide sequence ID" value="NZ_AP018823.1"/>
</dbReference>
<keyword evidence="4" id="KW-1185">Reference proteome</keyword>
<dbReference type="Proteomes" id="UP000198290">
    <property type="component" value="Chromosome"/>
</dbReference>
<organism evidence="3 4">
    <name type="scientific">Aquitalea magnusonii</name>
    <dbReference type="NCBI Taxonomy" id="332411"/>
    <lineage>
        <taxon>Bacteria</taxon>
        <taxon>Pseudomonadati</taxon>
        <taxon>Pseudomonadota</taxon>
        <taxon>Betaproteobacteria</taxon>
        <taxon>Neisseriales</taxon>
        <taxon>Chromobacteriaceae</taxon>
        <taxon>Aquitalea</taxon>
    </lineage>
</organism>
<gene>
    <name evidence="3" type="ORF">DLM_0791</name>
</gene>
<proteinExistence type="predicted"/>
<reference evidence="4" key="1">
    <citation type="journal article" date="2017" name="Biotechnol. Biofuels">
        <title>Evaluation of environmental bacterial communities as a factor affecting the growth of duckweed Lemna minor.</title>
        <authorList>
            <person name="Ishizawa H."/>
            <person name="Kuroda M."/>
            <person name="Morikawa M."/>
            <person name="Ike M."/>
        </authorList>
    </citation>
    <scope>NUCLEOTIDE SEQUENCE [LARGE SCALE GENOMIC DNA]</scope>
    <source>
        <strain evidence="4">H3</strain>
    </source>
</reference>
<dbReference type="KEGG" id="amah:DLM_0791"/>
<protein>
    <recommendedName>
        <fullName evidence="2">DUF7210 domain-containing protein</fullName>
    </recommendedName>
</protein>
<reference evidence="4" key="3">
    <citation type="journal article" date="2017" name="Plant Physiol. Biochem.">
        <title>Differential oxidative and antioxidative response of duckweed Lemna minor toward plant growth promoting/inhibiting bacteria.</title>
        <authorList>
            <person name="Ishizawa H."/>
            <person name="Kuroda M."/>
            <person name="Morikawa M."/>
            <person name="Ike M."/>
        </authorList>
    </citation>
    <scope>NUCLEOTIDE SEQUENCE [LARGE SCALE GENOMIC DNA]</scope>
    <source>
        <strain evidence="4">H3</strain>
    </source>
</reference>
<accession>A0A3G9GDW8</accession>
<reference evidence="3 4" key="2">
    <citation type="journal article" date="2017" name="Genome Announc.">
        <title>Draft genome sequence of Aquitalea magnusonii strain H3, a plant growth-promoting bacterium of duckweed Lemna minor.</title>
        <authorList>
            <person name="Ishizawa H."/>
            <person name="Kuroda M."/>
            <person name="Ike M."/>
        </authorList>
    </citation>
    <scope>NUCLEOTIDE SEQUENCE [LARGE SCALE GENOMIC DNA]</scope>
    <source>
        <strain evidence="3 4">H3</strain>
    </source>
</reference>
<feature type="domain" description="DUF7210" evidence="2">
    <location>
        <begin position="9"/>
        <end position="45"/>
    </location>
</feature>
<dbReference type="InterPro" id="IPR055634">
    <property type="entry name" value="DUF7210"/>
</dbReference>